<evidence type="ECO:0000313" key="4">
    <source>
        <dbReference type="Proteomes" id="UP001058744"/>
    </source>
</evidence>
<dbReference type="PANTHER" id="PTHR46577:SF2">
    <property type="entry name" value="TRANSCRIPTIONAL REGULATORY PROTEIN"/>
    <property type="match status" value="1"/>
</dbReference>
<dbReference type="InterPro" id="IPR051446">
    <property type="entry name" value="HTH_trans_reg/aminotransferase"/>
</dbReference>
<keyword evidence="3" id="KW-0808">Transferase</keyword>
<dbReference type="InterPro" id="IPR015424">
    <property type="entry name" value="PyrdxlP-dep_Trfase"/>
</dbReference>
<dbReference type="GO" id="GO:0030170">
    <property type="term" value="F:pyridoxal phosphate binding"/>
    <property type="evidence" value="ECO:0007669"/>
    <property type="project" value="InterPro"/>
</dbReference>
<reference evidence="3" key="1">
    <citation type="submission" date="2022-07" db="EMBL/GenBank/DDBJ databases">
        <title>Complete genome of MD9.</title>
        <authorList>
            <person name="Cao G."/>
        </authorList>
    </citation>
    <scope>NUCLEOTIDE SEQUENCE</scope>
    <source>
        <strain evidence="3">MD9</strain>
    </source>
</reference>
<dbReference type="EMBL" id="CP101700">
    <property type="protein sequence ID" value="UUC20229.1"/>
    <property type="molecule type" value="Genomic_DNA"/>
</dbReference>
<keyword evidence="3" id="KW-0032">Aminotransferase</keyword>
<feature type="domain" description="Aminotransferase class I/classII large" evidence="2">
    <location>
        <begin position="56"/>
        <end position="137"/>
    </location>
</feature>
<dbReference type="InterPro" id="IPR004839">
    <property type="entry name" value="Aminotransferase_I/II_large"/>
</dbReference>
<dbReference type="Pfam" id="PF00155">
    <property type="entry name" value="Aminotran_1_2"/>
    <property type="match status" value="1"/>
</dbReference>
<dbReference type="Gene3D" id="3.40.640.10">
    <property type="entry name" value="Type I PLP-dependent aspartate aminotransferase-like (Major domain)"/>
    <property type="match status" value="1"/>
</dbReference>
<dbReference type="AlphaFoldDB" id="A0AAJ5IJ88"/>
<gene>
    <name evidence="3" type="ORF">NOV18_06960</name>
</gene>
<protein>
    <submittedName>
        <fullName evidence="3">Aminotransferase class I/II-fold pyridoxal phosphate-dependent enzyme</fullName>
    </submittedName>
</protein>
<evidence type="ECO:0000259" key="2">
    <source>
        <dbReference type="Pfam" id="PF00155"/>
    </source>
</evidence>
<dbReference type="PANTHER" id="PTHR46577">
    <property type="entry name" value="HTH-TYPE TRANSCRIPTIONAL REGULATORY PROTEIN GABR"/>
    <property type="match status" value="1"/>
</dbReference>
<accession>A0AAJ5IJ88</accession>
<dbReference type="GO" id="GO:0008483">
    <property type="term" value="F:transaminase activity"/>
    <property type="evidence" value="ECO:0007669"/>
    <property type="project" value="UniProtKB-KW"/>
</dbReference>
<proteinExistence type="predicted"/>
<sequence length="208" mass="23191">MPLDRTSPTPLVQQLTDHLQTWIDQQRLRPARACRRFGPWPAARRSVRRSWRAATELAQAVRQVSRGNPQDLFDYCPPLGLASLRQQLHKRLAQLGIAAGPERILTTHGASHGLDLLVRTLLLPGDTVLVENPGYYNRLGPGARPRFCQPGAPCTGTRRAANPRQRLRLPRRGQRLAAHRCRLRAGLPRPGLPSARRATSAKLIATRS</sequence>
<dbReference type="InterPro" id="IPR015421">
    <property type="entry name" value="PyrdxlP-dep_Trfase_major"/>
</dbReference>
<dbReference type="Proteomes" id="UP001058744">
    <property type="component" value="Chromosome"/>
</dbReference>
<feature type="region of interest" description="Disordered" evidence="1">
    <location>
        <begin position="187"/>
        <end position="208"/>
    </location>
</feature>
<evidence type="ECO:0000256" key="1">
    <source>
        <dbReference type="SAM" id="MobiDB-lite"/>
    </source>
</evidence>
<name>A0AAJ5IJ88_9PSED</name>
<evidence type="ECO:0000313" key="3">
    <source>
        <dbReference type="EMBL" id="UUC20229.1"/>
    </source>
</evidence>
<dbReference type="SUPFAM" id="SSF53383">
    <property type="entry name" value="PLP-dependent transferases"/>
    <property type="match status" value="1"/>
</dbReference>
<organism evidence="3 4">
    <name type="scientific">Pseudomonas asiatica</name>
    <dbReference type="NCBI Taxonomy" id="2219225"/>
    <lineage>
        <taxon>Bacteria</taxon>
        <taxon>Pseudomonadati</taxon>
        <taxon>Pseudomonadota</taxon>
        <taxon>Gammaproteobacteria</taxon>
        <taxon>Pseudomonadales</taxon>
        <taxon>Pseudomonadaceae</taxon>
        <taxon>Pseudomonas</taxon>
    </lineage>
</organism>